<evidence type="ECO:0000256" key="7">
    <source>
        <dbReference type="ARBA" id="ARBA00048201"/>
    </source>
</evidence>
<reference evidence="11 12" key="1">
    <citation type="journal article" date="2015" name="Plant Cell">
        <title>Oil accumulation by the oleaginous diatom Fistulifera solaris as revealed by the genome and transcriptome.</title>
        <authorList>
            <person name="Tanaka T."/>
            <person name="Maeda Y."/>
            <person name="Veluchamy A."/>
            <person name="Tanaka M."/>
            <person name="Abida H."/>
            <person name="Marechal E."/>
            <person name="Bowler C."/>
            <person name="Muto M."/>
            <person name="Sunaga Y."/>
            <person name="Tanaka M."/>
            <person name="Yoshino T."/>
            <person name="Taniguchi T."/>
            <person name="Fukuda Y."/>
            <person name="Nemoto M."/>
            <person name="Matsumoto M."/>
            <person name="Wong P.S."/>
            <person name="Aburatani S."/>
            <person name="Fujibuchi W."/>
        </authorList>
    </citation>
    <scope>NUCLEOTIDE SEQUENCE [LARGE SCALE GENOMIC DNA]</scope>
    <source>
        <strain evidence="11 12">JPCC DA0580</strain>
    </source>
</reference>
<dbReference type="AlphaFoldDB" id="A0A1Z5JRL9"/>
<evidence type="ECO:0000256" key="4">
    <source>
        <dbReference type="ARBA" id="ARBA00022777"/>
    </source>
</evidence>
<comment type="subcellular location">
    <subcellularLocation>
        <location evidence="8">Mitochondrion matrix</location>
    </subcellularLocation>
</comment>
<evidence type="ECO:0000256" key="8">
    <source>
        <dbReference type="RuleBase" id="RU366032"/>
    </source>
</evidence>
<dbReference type="SMART" id="SM00387">
    <property type="entry name" value="HATPase_c"/>
    <property type="match status" value="1"/>
</dbReference>
<dbReference type="Proteomes" id="UP000198406">
    <property type="component" value="Unassembled WGS sequence"/>
</dbReference>
<comment type="catalytic activity">
    <reaction evidence="7">
        <text>L-seryl-[pyruvate dehydrogenase E1 alpha subunit] + ATP = O-phospho-L-seryl-[pyruvate dehydrogenase E1 alpha subunit] + ADP + H(+)</text>
        <dbReference type="Rhea" id="RHEA:23052"/>
        <dbReference type="Rhea" id="RHEA-COMP:13689"/>
        <dbReference type="Rhea" id="RHEA-COMP:13690"/>
        <dbReference type="ChEBI" id="CHEBI:15378"/>
        <dbReference type="ChEBI" id="CHEBI:29999"/>
        <dbReference type="ChEBI" id="CHEBI:30616"/>
        <dbReference type="ChEBI" id="CHEBI:83421"/>
        <dbReference type="ChEBI" id="CHEBI:456216"/>
        <dbReference type="EC" id="2.7.11.2"/>
    </reaction>
</comment>
<dbReference type="Gene3D" id="1.20.140.20">
    <property type="entry name" value="Alpha-ketoacid/pyruvate dehydrogenase kinase, N-terminal domain"/>
    <property type="match status" value="1"/>
</dbReference>
<sequence>MISSIRVPLRAGLERTKIQMTRSRAKKLPTMPRAYYTTVSAAQRHLSAAAAVPAFDSSSFDDPDRLFQDISLEQIHALAAQRPTPLRLADMYKYGRGEDPKQRLRNAQFLHKELPIRIAQRAVDLLTLPHGLSTAEPIRRVASMYLEYMVELQKFPAPTTYEDDEAFTKLIGGFVWDRKTIPVSIARGVALWRKSLDNKKVPAEVEQEMEEALYRFFTARVGLRLLTEHHVLSCKGNPERKAAVLNCMQLFKDEKTDLGCIKSDLDVVYEVKRVAELVREQTMMYLELAQLDKQCPEIIIVDCNRESEPFTFVPHHLHYIVSELLKNSIRATLRHGLNEPIKVVIAKGAEDVTIKIADRGGGIPRSRMSTIWKFAHSTRNDNELETEFGADGVSGASIRGFGLPLARIYARYLGGELTLKSCEGYGLDTYLYLPCLGDSCEHLPLRVRHSPGEQDSMPTVYDERVTPNKKSM</sequence>
<dbReference type="EC" id="2.7.11.-" evidence="8"/>
<dbReference type="Pfam" id="PF02518">
    <property type="entry name" value="HATPase_c"/>
    <property type="match status" value="1"/>
</dbReference>
<evidence type="ECO:0000256" key="9">
    <source>
        <dbReference type="SAM" id="MobiDB-lite"/>
    </source>
</evidence>
<comment type="caution">
    <text evidence="11">The sequence shown here is derived from an EMBL/GenBank/DDBJ whole genome shotgun (WGS) entry which is preliminary data.</text>
</comment>
<dbReference type="Pfam" id="PF10436">
    <property type="entry name" value="BCDHK_Adom3"/>
    <property type="match status" value="1"/>
</dbReference>
<dbReference type="Gene3D" id="3.30.565.10">
    <property type="entry name" value="Histidine kinase-like ATPase, C-terminal domain"/>
    <property type="match status" value="1"/>
</dbReference>
<evidence type="ECO:0000256" key="5">
    <source>
        <dbReference type="ARBA" id="ARBA00022840"/>
    </source>
</evidence>
<dbReference type="PROSITE" id="PS50109">
    <property type="entry name" value="HIS_KIN"/>
    <property type="match status" value="1"/>
</dbReference>
<dbReference type="InterPro" id="IPR036890">
    <property type="entry name" value="HATPase_C_sf"/>
</dbReference>
<feature type="region of interest" description="Disordered" evidence="9">
    <location>
        <begin position="451"/>
        <end position="472"/>
    </location>
</feature>
<evidence type="ECO:0000313" key="12">
    <source>
        <dbReference type="Proteomes" id="UP000198406"/>
    </source>
</evidence>
<dbReference type="InterPro" id="IPR036784">
    <property type="entry name" value="AK/P_DHK_N_sf"/>
</dbReference>
<evidence type="ECO:0000256" key="1">
    <source>
        <dbReference type="ARBA" id="ARBA00006155"/>
    </source>
</evidence>
<dbReference type="InParanoid" id="A0A1Z5JRL9"/>
<dbReference type="InterPro" id="IPR039028">
    <property type="entry name" value="BCKD/PDK"/>
</dbReference>
<evidence type="ECO:0000256" key="6">
    <source>
        <dbReference type="ARBA" id="ARBA00023128"/>
    </source>
</evidence>
<evidence type="ECO:0000313" key="11">
    <source>
        <dbReference type="EMBL" id="GAX16664.1"/>
    </source>
</evidence>
<dbReference type="OrthoDB" id="241648at2759"/>
<evidence type="ECO:0000256" key="3">
    <source>
        <dbReference type="ARBA" id="ARBA00022741"/>
    </source>
</evidence>
<dbReference type="PANTHER" id="PTHR11947">
    <property type="entry name" value="PYRUVATE DEHYDROGENASE KINASE"/>
    <property type="match status" value="1"/>
</dbReference>
<dbReference type="EMBL" id="BDSP01000108">
    <property type="protein sequence ID" value="GAX16664.1"/>
    <property type="molecule type" value="Genomic_DNA"/>
</dbReference>
<keyword evidence="12" id="KW-1185">Reference proteome</keyword>
<comment type="similarity">
    <text evidence="1 8">Belongs to the PDK/BCKDK protein kinase family.</text>
</comment>
<evidence type="ECO:0000259" key="10">
    <source>
        <dbReference type="PROSITE" id="PS50109"/>
    </source>
</evidence>
<protein>
    <recommendedName>
        <fullName evidence="8">Protein-serine/threonine kinase</fullName>
        <ecNumber evidence="8">2.7.11.-</ecNumber>
    </recommendedName>
</protein>
<dbReference type="InterPro" id="IPR018955">
    <property type="entry name" value="BCDHK/PDK_N"/>
</dbReference>
<dbReference type="GO" id="GO:0010906">
    <property type="term" value="P:regulation of glucose metabolic process"/>
    <property type="evidence" value="ECO:0007669"/>
    <property type="project" value="TreeGrafter"/>
</dbReference>
<dbReference type="SUPFAM" id="SSF55874">
    <property type="entry name" value="ATPase domain of HSP90 chaperone/DNA topoisomerase II/histidine kinase"/>
    <property type="match status" value="1"/>
</dbReference>
<name>A0A1Z5JRL9_FISSO</name>
<dbReference type="PANTHER" id="PTHR11947:SF3">
    <property type="entry name" value="[PYRUVATE DEHYDROGENASE (ACETYL-TRANSFERRING)] KINASE, MITOCHONDRIAL"/>
    <property type="match status" value="1"/>
</dbReference>
<organism evidence="11 12">
    <name type="scientific">Fistulifera solaris</name>
    <name type="common">Oleaginous diatom</name>
    <dbReference type="NCBI Taxonomy" id="1519565"/>
    <lineage>
        <taxon>Eukaryota</taxon>
        <taxon>Sar</taxon>
        <taxon>Stramenopiles</taxon>
        <taxon>Ochrophyta</taxon>
        <taxon>Bacillariophyta</taxon>
        <taxon>Bacillariophyceae</taxon>
        <taxon>Bacillariophycidae</taxon>
        <taxon>Naviculales</taxon>
        <taxon>Naviculaceae</taxon>
        <taxon>Fistulifera</taxon>
    </lineage>
</organism>
<evidence type="ECO:0000256" key="2">
    <source>
        <dbReference type="ARBA" id="ARBA00022679"/>
    </source>
</evidence>
<keyword evidence="6 8" id="KW-0496">Mitochondrion</keyword>
<dbReference type="InterPro" id="IPR005467">
    <property type="entry name" value="His_kinase_dom"/>
</dbReference>
<feature type="domain" description="Histidine kinase" evidence="10">
    <location>
        <begin position="317"/>
        <end position="437"/>
    </location>
</feature>
<keyword evidence="4 8" id="KW-0418">Kinase</keyword>
<dbReference type="GO" id="GO:0005759">
    <property type="term" value="C:mitochondrial matrix"/>
    <property type="evidence" value="ECO:0007669"/>
    <property type="project" value="UniProtKB-SubCell"/>
</dbReference>
<dbReference type="GO" id="GO:0005524">
    <property type="term" value="F:ATP binding"/>
    <property type="evidence" value="ECO:0007669"/>
    <property type="project" value="UniProtKB-UniRule"/>
</dbReference>
<gene>
    <name evidence="11" type="ORF">FisN_23Lh204</name>
</gene>
<dbReference type="InterPro" id="IPR003594">
    <property type="entry name" value="HATPase_dom"/>
</dbReference>
<dbReference type="GO" id="GO:0004740">
    <property type="term" value="F:pyruvate dehydrogenase (acetyl-transferring) kinase activity"/>
    <property type="evidence" value="ECO:0007669"/>
    <property type="project" value="UniProtKB-EC"/>
</dbReference>
<keyword evidence="2 8" id="KW-0808">Transferase</keyword>
<keyword evidence="3 8" id="KW-0547">Nucleotide-binding</keyword>
<proteinExistence type="inferred from homology"/>
<keyword evidence="5 8" id="KW-0067">ATP-binding</keyword>
<dbReference type="SUPFAM" id="SSF69012">
    <property type="entry name" value="alpha-ketoacid dehydrogenase kinase, N-terminal domain"/>
    <property type="match status" value="1"/>
</dbReference>
<accession>A0A1Z5JRL9</accession>